<dbReference type="Pfam" id="PF00010">
    <property type="entry name" value="HLH"/>
    <property type="match status" value="1"/>
</dbReference>
<keyword evidence="2" id="KW-0238">DNA-binding</keyword>
<dbReference type="GO" id="GO:0046983">
    <property type="term" value="F:protein dimerization activity"/>
    <property type="evidence" value="ECO:0007669"/>
    <property type="project" value="InterPro"/>
</dbReference>
<dbReference type="SMART" id="SM00353">
    <property type="entry name" value="HLH"/>
    <property type="match status" value="1"/>
</dbReference>
<gene>
    <name evidence="6" type="primary">TAL1</name>
    <name evidence="6" type="ORF">EYF80_065267</name>
</gene>
<feature type="compositionally biased region" description="Acidic residues" evidence="4">
    <location>
        <begin position="212"/>
        <end position="224"/>
    </location>
</feature>
<accession>A0A4Z2E770</accession>
<feature type="region of interest" description="Disordered" evidence="4">
    <location>
        <begin position="1"/>
        <end position="111"/>
    </location>
</feature>
<feature type="compositionally biased region" description="Basic and acidic residues" evidence="4">
    <location>
        <begin position="73"/>
        <end position="86"/>
    </location>
</feature>
<evidence type="ECO:0000256" key="2">
    <source>
        <dbReference type="ARBA" id="ARBA00023125"/>
    </source>
</evidence>
<evidence type="ECO:0000259" key="5">
    <source>
        <dbReference type="PROSITE" id="PS50888"/>
    </source>
</evidence>
<dbReference type="SUPFAM" id="SSF47459">
    <property type="entry name" value="HLH, helix-loop-helix DNA-binding domain"/>
    <property type="match status" value="1"/>
</dbReference>
<feature type="compositionally biased region" description="Polar residues" evidence="4">
    <location>
        <begin position="240"/>
        <end position="253"/>
    </location>
</feature>
<name>A0A4Z2E770_9TELE</name>
<keyword evidence="7" id="KW-1185">Reference proteome</keyword>
<dbReference type="InterPro" id="IPR011598">
    <property type="entry name" value="bHLH_dom"/>
</dbReference>
<dbReference type="GO" id="GO:0000978">
    <property type="term" value="F:RNA polymerase II cis-regulatory region sequence-specific DNA binding"/>
    <property type="evidence" value="ECO:0007669"/>
    <property type="project" value="TreeGrafter"/>
</dbReference>
<protein>
    <submittedName>
        <fullName evidence="6">T-cell acute lymphocytic leukemia protein 1</fullName>
    </submittedName>
</protein>
<feature type="domain" description="BHLH" evidence="5">
    <location>
        <begin position="136"/>
        <end position="188"/>
    </location>
</feature>
<dbReference type="Gene3D" id="4.10.280.10">
    <property type="entry name" value="Helix-loop-helix DNA-binding domain"/>
    <property type="match status" value="1"/>
</dbReference>
<evidence type="ECO:0000256" key="4">
    <source>
        <dbReference type="SAM" id="MobiDB-lite"/>
    </source>
</evidence>
<organism evidence="6 7">
    <name type="scientific">Liparis tanakae</name>
    <name type="common">Tanaka's snailfish</name>
    <dbReference type="NCBI Taxonomy" id="230148"/>
    <lineage>
        <taxon>Eukaryota</taxon>
        <taxon>Metazoa</taxon>
        <taxon>Chordata</taxon>
        <taxon>Craniata</taxon>
        <taxon>Vertebrata</taxon>
        <taxon>Euteleostomi</taxon>
        <taxon>Actinopterygii</taxon>
        <taxon>Neopterygii</taxon>
        <taxon>Teleostei</taxon>
        <taxon>Neoteleostei</taxon>
        <taxon>Acanthomorphata</taxon>
        <taxon>Eupercaria</taxon>
        <taxon>Perciformes</taxon>
        <taxon>Cottioidei</taxon>
        <taxon>Cottales</taxon>
        <taxon>Liparidae</taxon>
        <taxon>Liparis</taxon>
    </lineage>
</organism>
<dbReference type="Proteomes" id="UP000314294">
    <property type="component" value="Unassembled WGS sequence"/>
</dbReference>
<dbReference type="InterPro" id="IPR040238">
    <property type="entry name" value="TAL-like"/>
</dbReference>
<sequence>MWSPWKRGVTTRRDAIKRERSCTASDPDRLRPGPPQTRTASDPHRLRPAPPQTRTASDPDRLRPAPPQTRTASDPDRLRPGPDRLRPGPPQTRTASDPDQLSALNLPSPPDLHETFRFNRSLMMRPSPVPHENLSDGPRPRVVRVSFRQQSVSGALGALRRLVPTHPPDRKLSKNQVLRLALRYISLLDQVLTDQEPRGARGAGRRVRAGSVEEEEEEEEEEEGYQTSSCEGSVDLDSDSLLQYQPATDQTWSGPVHHVGPGL</sequence>
<evidence type="ECO:0000256" key="3">
    <source>
        <dbReference type="ARBA" id="ARBA00023163"/>
    </source>
</evidence>
<evidence type="ECO:0000313" key="6">
    <source>
        <dbReference type="EMBL" id="TNN24607.1"/>
    </source>
</evidence>
<comment type="caution">
    <text evidence="6">The sequence shown here is derived from an EMBL/GenBank/DDBJ whole genome shotgun (WGS) entry which is preliminary data.</text>
</comment>
<reference evidence="6 7" key="1">
    <citation type="submission" date="2019-03" db="EMBL/GenBank/DDBJ databases">
        <title>First draft genome of Liparis tanakae, snailfish: a comprehensive survey of snailfish specific genes.</title>
        <authorList>
            <person name="Kim W."/>
            <person name="Song I."/>
            <person name="Jeong J.-H."/>
            <person name="Kim D."/>
            <person name="Kim S."/>
            <person name="Ryu S."/>
            <person name="Song J.Y."/>
            <person name="Lee S.K."/>
        </authorList>
    </citation>
    <scope>NUCLEOTIDE SEQUENCE [LARGE SCALE GENOMIC DNA]</scope>
    <source>
        <tissue evidence="6">Muscle</tissue>
    </source>
</reference>
<dbReference type="PROSITE" id="PS50888">
    <property type="entry name" value="BHLH"/>
    <property type="match status" value="1"/>
</dbReference>
<dbReference type="EMBL" id="SRLO01014864">
    <property type="protein sequence ID" value="TNN24607.1"/>
    <property type="molecule type" value="Genomic_DNA"/>
</dbReference>
<dbReference type="GO" id="GO:0000981">
    <property type="term" value="F:DNA-binding transcription factor activity, RNA polymerase II-specific"/>
    <property type="evidence" value="ECO:0007669"/>
    <property type="project" value="InterPro"/>
</dbReference>
<evidence type="ECO:0000256" key="1">
    <source>
        <dbReference type="ARBA" id="ARBA00023015"/>
    </source>
</evidence>
<dbReference type="InterPro" id="IPR036638">
    <property type="entry name" value="HLH_DNA-bd_sf"/>
</dbReference>
<proteinExistence type="predicted"/>
<dbReference type="PANTHER" id="PTHR13864:SF15">
    <property type="entry name" value="T-CELL ACUTE LYMPHOCYTIC LEUKEMIA PROTEIN 1 HOMOLOG-RELATED"/>
    <property type="match status" value="1"/>
</dbReference>
<keyword evidence="1" id="KW-0805">Transcription regulation</keyword>
<keyword evidence="3" id="KW-0804">Transcription</keyword>
<evidence type="ECO:0000313" key="7">
    <source>
        <dbReference type="Proteomes" id="UP000314294"/>
    </source>
</evidence>
<dbReference type="PANTHER" id="PTHR13864">
    <property type="entry name" value="T-CELL ACUTE LYMPHOCYTIC LEUKEMIA/STEM CELL LEUKEMIA-RELATED"/>
    <property type="match status" value="1"/>
</dbReference>
<dbReference type="AlphaFoldDB" id="A0A4Z2E770"/>
<feature type="compositionally biased region" description="Polar residues" evidence="4">
    <location>
        <begin position="91"/>
        <end position="105"/>
    </location>
</feature>
<dbReference type="OrthoDB" id="10069510at2759"/>
<feature type="region of interest" description="Disordered" evidence="4">
    <location>
        <begin position="196"/>
        <end position="263"/>
    </location>
</feature>
<feature type="compositionally biased region" description="Basic and acidic residues" evidence="4">
    <location>
        <begin position="11"/>
        <end position="31"/>
    </location>
</feature>